<keyword evidence="10" id="KW-1185">Reference proteome</keyword>
<dbReference type="InterPro" id="IPR013154">
    <property type="entry name" value="ADH-like_N"/>
</dbReference>
<evidence type="ECO:0000256" key="2">
    <source>
        <dbReference type="ARBA" id="ARBA00013190"/>
    </source>
</evidence>
<organism evidence="9 10">
    <name type="scientific">Streptomyces violaceus</name>
    <name type="common">Streptomyces venezuelae</name>
    <dbReference type="NCBI Taxonomy" id="1936"/>
    <lineage>
        <taxon>Bacteria</taxon>
        <taxon>Bacillati</taxon>
        <taxon>Actinomycetota</taxon>
        <taxon>Actinomycetes</taxon>
        <taxon>Kitasatosporales</taxon>
        <taxon>Streptomycetaceae</taxon>
        <taxon>Streptomyces</taxon>
    </lineage>
</organism>
<dbReference type="Pfam" id="PF08240">
    <property type="entry name" value="ADH_N"/>
    <property type="match status" value="1"/>
</dbReference>
<gene>
    <name evidence="9" type="ORF">RI060_40855</name>
</gene>
<evidence type="ECO:0000256" key="5">
    <source>
        <dbReference type="ARBA" id="ARBA00023002"/>
    </source>
</evidence>
<protein>
    <recommendedName>
        <fullName evidence="2">alcohol dehydrogenase</fullName>
        <ecNumber evidence="2">1.1.1.1</ecNumber>
    </recommendedName>
</protein>
<dbReference type="PANTHER" id="PTHR42940">
    <property type="entry name" value="ALCOHOL DEHYDROGENASE 1-RELATED"/>
    <property type="match status" value="1"/>
</dbReference>
<keyword evidence="4" id="KW-0862">Zinc</keyword>
<dbReference type="Proteomes" id="UP001249394">
    <property type="component" value="Chromosome"/>
</dbReference>
<evidence type="ECO:0000256" key="1">
    <source>
        <dbReference type="ARBA" id="ARBA00001947"/>
    </source>
</evidence>
<dbReference type="InterPro" id="IPR011032">
    <property type="entry name" value="GroES-like_sf"/>
</dbReference>
<sequence>MADGATRAWSVERPGPVEEGSLRLVEKPVPVGVAWLRRTDGDCAYCARGAENLCPRSEYTGRYADGGYAEYTTVHAAFACRMPDDELAARCGGGSRVSGDGV</sequence>
<dbReference type="SUPFAM" id="SSF50129">
    <property type="entry name" value="GroES-like"/>
    <property type="match status" value="1"/>
</dbReference>
<comment type="cofactor">
    <cofactor evidence="1">
        <name>Zn(2+)</name>
        <dbReference type="ChEBI" id="CHEBI:29105"/>
    </cofactor>
</comment>
<evidence type="ECO:0000256" key="4">
    <source>
        <dbReference type="ARBA" id="ARBA00022833"/>
    </source>
</evidence>
<proteinExistence type="predicted"/>
<dbReference type="Gene3D" id="3.90.180.10">
    <property type="entry name" value="Medium-chain alcohol dehydrogenases, catalytic domain"/>
    <property type="match status" value="1"/>
</dbReference>
<evidence type="ECO:0000313" key="9">
    <source>
        <dbReference type="EMBL" id="WND23303.1"/>
    </source>
</evidence>
<evidence type="ECO:0000256" key="6">
    <source>
        <dbReference type="ARBA" id="ARBA00049164"/>
    </source>
</evidence>
<evidence type="ECO:0000256" key="7">
    <source>
        <dbReference type="ARBA" id="ARBA00049243"/>
    </source>
</evidence>
<dbReference type="EC" id="1.1.1.1" evidence="2"/>
<feature type="domain" description="Alcohol dehydrogenase-like N-terminal" evidence="8">
    <location>
        <begin position="31"/>
        <end position="84"/>
    </location>
</feature>
<evidence type="ECO:0000259" key="8">
    <source>
        <dbReference type="Pfam" id="PF08240"/>
    </source>
</evidence>
<keyword evidence="5" id="KW-0560">Oxidoreductase</keyword>
<accession>A0ABY9UL44</accession>
<comment type="catalytic activity">
    <reaction evidence="7">
        <text>a primary alcohol + NAD(+) = an aldehyde + NADH + H(+)</text>
        <dbReference type="Rhea" id="RHEA:10736"/>
        <dbReference type="ChEBI" id="CHEBI:15378"/>
        <dbReference type="ChEBI" id="CHEBI:15734"/>
        <dbReference type="ChEBI" id="CHEBI:17478"/>
        <dbReference type="ChEBI" id="CHEBI:57540"/>
        <dbReference type="ChEBI" id="CHEBI:57945"/>
        <dbReference type="EC" id="1.1.1.1"/>
    </reaction>
</comment>
<dbReference type="EMBL" id="CP134213">
    <property type="protein sequence ID" value="WND23303.1"/>
    <property type="molecule type" value="Genomic_DNA"/>
</dbReference>
<evidence type="ECO:0000313" key="10">
    <source>
        <dbReference type="Proteomes" id="UP001249394"/>
    </source>
</evidence>
<evidence type="ECO:0000256" key="3">
    <source>
        <dbReference type="ARBA" id="ARBA00022723"/>
    </source>
</evidence>
<name>A0ABY9UL44_STRVL</name>
<reference evidence="9 10" key="1">
    <citation type="submission" date="2023-09" db="EMBL/GenBank/DDBJ databases">
        <title>The genome sequence of Streptomyces anthocyanicus.</title>
        <authorList>
            <person name="Mo P."/>
        </authorList>
    </citation>
    <scope>NUCLEOTIDE SEQUENCE [LARGE SCALE GENOMIC DNA]</scope>
    <source>
        <strain evidence="9 10">JCM 4387</strain>
    </source>
</reference>
<keyword evidence="3" id="KW-0479">Metal-binding</keyword>
<comment type="catalytic activity">
    <reaction evidence="6">
        <text>a secondary alcohol + NAD(+) = a ketone + NADH + H(+)</text>
        <dbReference type="Rhea" id="RHEA:10740"/>
        <dbReference type="ChEBI" id="CHEBI:15378"/>
        <dbReference type="ChEBI" id="CHEBI:17087"/>
        <dbReference type="ChEBI" id="CHEBI:35681"/>
        <dbReference type="ChEBI" id="CHEBI:57540"/>
        <dbReference type="ChEBI" id="CHEBI:57945"/>
        <dbReference type="EC" id="1.1.1.1"/>
    </reaction>
</comment>
<dbReference type="PANTHER" id="PTHR42940:SF8">
    <property type="entry name" value="VACUOLAR PROTEIN SORTING-ASSOCIATED PROTEIN 11"/>
    <property type="match status" value="1"/>
</dbReference>